<accession>A0A7J2U597</accession>
<reference evidence="1" key="1">
    <citation type="journal article" date="2020" name="mSystems">
        <title>Genome- and Community-Level Interaction Insights into Carbon Utilization and Element Cycling Functions of Hydrothermarchaeota in Hydrothermal Sediment.</title>
        <authorList>
            <person name="Zhou Z."/>
            <person name="Liu Y."/>
            <person name="Xu W."/>
            <person name="Pan J."/>
            <person name="Luo Z.H."/>
            <person name="Li M."/>
        </authorList>
    </citation>
    <scope>NUCLEOTIDE SEQUENCE [LARGE SCALE GENOMIC DNA]</scope>
    <source>
        <strain evidence="1">SpSt-125</strain>
    </source>
</reference>
<proteinExistence type="predicted"/>
<gene>
    <name evidence="1" type="ORF">ENO26_09305</name>
</gene>
<protein>
    <submittedName>
        <fullName evidence="1">Uncharacterized protein</fullName>
    </submittedName>
</protein>
<name>A0A7J2U597_9CREN</name>
<comment type="caution">
    <text evidence="1">The sequence shown here is derived from an EMBL/GenBank/DDBJ whole genome shotgun (WGS) entry which is preliminary data.</text>
</comment>
<dbReference type="AlphaFoldDB" id="A0A7J2U597"/>
<sequence>MWKCIRCGSEEHDVMRFSLPESLPMALAVAVPKNIRNEIAKLFEKYQHVELYICRNCGYSEIRFAKRR</sequence>
<organism evidence="1">
    <name type="scientific">Ignisphaera aggregans</name>
    <dbReference type="NCBI Taxonomy" id="334771"/>
    <lineage>
        <taxon>Archaea</taxon>
        <taxon>Thermoproteota</taxon>
        <taxon>Thermoprotei</taxon>
        <taxon>Desulfurococcales</taxon>
        <taxon>Desulfurococcaceae</taxon>
        <taxon>Ignisphaera</taxon>
    </lineage>
</organism>
<dbReference type="EMBL" id="DSEU01000066">
    <property type="protein sequence ID" value="HEM67739.1"/>
    <property type="molecule type" value="Genomic_DNA"/>
</dbReference>
<evidence type="ECO:0000313" key="1">
    <source>
        <dbReference type="EMBL" id="HEM67739.1"/>
    </source>
</evidence>